<dbReference type="Proteomes" id="UP000016662">
    <property type="component" value="Unassembled WGS sequence"/>
</dbReference>
<dbReference type="EMBL" id="AWVF01000366">
    <property type="protein sequence ID" value="ERJ90121.1"/>
    <property type="molecule type" value="Genomic_DNA"/>
</dbReference>
<evidence type="ECO:0000313" key="2">
    <source>
        <dbReference type="Proteomes" id="UP000016662"/>
    </source>
</evidence>
<dbReference type="AlphaFoldDB" id="U2JV32"/>
<comment type="caution">
    <text evidence="1">The sequence shown here is derived from an EMBL/GenBank/DDBJ whole genome shotgun (WGS) entry which is preliminary data.</text>
</comment>
<gene>
    <name evidence="1" type="ORF">RUMCAL_02858</name>
</gene>
<keyword evidence="2" id="KW-1185">Reference proteome</keyword>
<organism evidence="1 2">
    <name type="scientific">Ruminococcus callidus ATCC 27760</name>
    <dbReference type="NCBI Taxonomy" id="411473"/>
    <lineage>
        <taxon>Bacteria</taxon>
        <taxon>Bacillati</taxon>
        <taxon>Bacillota</taxon>
        <taxon>Clostridia</taxon>
        <taxon>Eubacteriales</taxon>
        <taxon>Oscillospiraceae</taxon>
        <taxon>Ruminococcus</taxon>
    </lineage>
</organism>
<reference evidence="1 2" key="1">
    <citation type="submission" date="2013-07" db="EMBL/GenBank/DDBJ databases">
        <authorList>
            <person name="Weinstock G."/>
            <person name="Sodergren E."/>
            <person name="Wylie T."/>
            <person name="Fulton L."/>
            <person name="Fulton R."/>
            <person name="Fronick C."/>
            <person name="O'Laughlin M."/>
            <person name="Godfrey J."/>
            <person name="Miner T."/>
            <person name="Herter B."/>
            <person name="Appelbaum E."/>
            <person name="Cordes M."/>
            <person name="Lek S."/>
            <person name="Wollam A."/>
            <person name="Pepin K.H."/>
            <person name="Palsikar V.B."/>
            <person name="Mitreva M."/>
            <person name="Wilson R.K."/>
        </authorList>
    </citation>
    <scope>NUCLEOTIDE SEQUENCE [LARGE SCALE GENOMIC DNA]</scope>
    <source>
        <strain evidence="1 2">ATCC 27760</strain>
    </source>
</reference>
<evidence type="ECO:0000313" key="1">
    <source>
        <dbReference type="EMBL" id="ERJ90121.1"/>
    </source>
</evidence>
<sequence length="81" mass="9632">MERCRIFSQHRQRTVRFNVVLLSRRFPSDAQPALTSHVTVRIICAAAFSAEFGTNFKCFYIIPHFRRKSKCFFKKIFVFLL</sequence>
<dbReference type="HOGENOM" id="CLU_2571773_0_0_9"/>
<proteinExistence type="predicted"/>
<accession>U2JV32</accession>
<name>U2JV32_9FIRM</name>
<protein>
    <submittedName>
        <fullName evidence="1">Uncharacterized protein</fullName>
    </submittedName>
</protein>